<dbReference type="InterPro" id="IPR031468">
    <property type="entry name" value="SMP_LBD"/>
</dbReference>
<keyword evidence="2" id="KW-0813">Transport</keyword>
<dbReference type="AlphaFoldDB" id="A0AA88XY32"/>
<reference evidence="10" key="1">
    <citation type="submission" date="2019-08" db="EMBL/GenBank/DDBJ databases">
        <title>The improved chromosome-level genome for the pearl oyster Pinctada fucata martensii using PacBio sequencing and Hi-C.</title>
        <authorList>
            <person name="Zheng Z."/>
        </authorList>
    </citation>
    <scope>NUCLEOTIDE SEQUENCE</scope>
    <source>
        <strain evidence="10">ZZ-2019</strain>
        <tissue evidence="10">Adductor muscle</tissue>
    </source>
</reference>
<sequence>MSGSGVHERKRLANGGMSSTGQKHVSRDATLTQLMGIYLQVSGALIASWMLGVYQFSFIWVFLIISFLFVIWKTVLSRIIQRRLVAEETLIHRKRALKQSETGEWLNFLLNRWWVFSANSIEGLVKKHINERLASVRPSFVSNLELLTFTFGEVTPALKYVQAFEVSEGVPGGRRPVAWNSVLKPPPGLEHMSNYSIVIEMEVDCHHDDFIMAFRSKVGSGRVGLNFDIAVEELGISGNLQVLLKMSMDVPFPHISKATISFTNEPKLWFNIRVLKNLQIMEVPLLKTWLHTHITDGLSRALVDPGKIDIQIAKAGPVNVTNAAKGNQTRKLAEGVLTLKLKGHPVKDPKADDERYTMLKLGNQKRQTPSVTASDSWEDICSFFVYDLATEKLTVKNKCRRLLSNVTLDFHEVDLSSFPLKLNSGSTTSVQNEDESSVDITMMYSSLPAVCQDITSVKEQPEINEVAGVMYVCVHSANNLIASDQGGTSDPYCVVFCDRRRVLTTPYVMKNTSPVWDSSVEFFVKDFTKTTLSFYVFDWDGINIIDDDFLGSTHFVFKEGQSVSYRELLSLGYNNRLDGFQTDTTYGHITVSVEFRPVSNVAKSERYRLVSVNNSAPNDYLYREDLVSPSTVGGGPSQSTGGRKLTKAELEDMEGKIIVDLTLIQARELQGMDRNGLSDPYCEVLVGSKKVFKSSVKSNTLEPKWNESTSFQVTDETHLLEINMYDKDILSKDFLGKVVLTLEKLKELSHRGTSDWIPLQRTKSGQIQIKCSVISSETMIDRGRGVNVDTCLTFDVKTERKDRISQKTISLKDLFDDSAHGESQWIRMSNGVDLQLNLVHGQPSPRVGGKKSQGVKKSLSLRKEKVH</sequence>
<feature type="domain" description="C2" evidence="8">
    <location>
        <begin position="449"/>
        <end position="570"/>
    </location>
</feature>
<dbReference type="GO" id="GO:0006869">
    <property type="term" value="P:lipid transport"/>
    <property type="evidence" value="ECO:0007669"/>
    <property type="project" value="UniProtKB-KW"/>
</dbReference>
<feature type="region of interest" description="Disordered" evidence="6">
    <location>
        <begin position="842"/>
        <end position="867"/>
    </location>
</feature>
<evidence type="ECO:0000259" key="9">
    <source>
        <dbReference type="PROSITE" id="PS51847"/>
    </source>
</evidence>
<evidence type="ECO:0000256" key="6">
    <source>
        <dbReference type="SAM" id="MobiDB-lite"/>
    </source>
</evidence>
<feature type="domain" description="C2" evidence="8">
    <location>
        <begin position="639"/>
        <end position="757"/>
    </location>
</feature>
<keyword evidence="7" id="KW-1133">Transmembrane helix</keyword>
<name>A0AA88XY32_PINIB</name>
<evidence type="ECO:0000313" key="10">
    <source>
        <dbReference type="EMBL" id="KAK3092496.1"/>
    </source>
</evidence>
<comment type="caution">
    <text evidence="10">The sequence shown here is derived from an EMBL/GenBank/DDBJ whole genome shotgun (WGS) entry which is preliminary data.</text>
</comment>
<accession>A0AA88XY32</accession>
<protein>
    <submittedName>
        <fullName evidence="10">Uncharacterized protein</fullName>
    </submittedName>
</protein>
<dbReference type="SUPFAM" id="SSF49562">
    <property type="entry name" value="C2 domain (Calcium/lipid-binding domain, CaLB)"/>
    <property type="match status" value="2"/>
</dbReference>
<dbReference type="Gene3D" id="2.60.40.150">
    <property type="entry name" value="C2 domain"/>
    <property type="match status" value="2"/>
</dbReference>
<dbReference type="GO" id="GO:0016020">
    <property type="term" value="C:membrane"/>
    <property type="evidence" value="ECO:0007669"/>
    <property type="project" value="UniProtKB-SubCell"/>
</dbReference>
<feature type="transmembrane region" description="Helical" evidence="7">
    <location>
        <begin position="31"/>
        <end position="51"/>
    </location>
</feature>
<evidence type="ECO:0000256" key="1">
    <source>
        <dbReference type="ARBA" id="ARBA00004370"/>
    </source>
</evidence>
<keyword evidence="11" id="KW-1185">Reference proteome</keyword>
<dbReference type="EMBL" id="VSWD01000009">
    <property type="protein sequence ID" value="KAK3092496.1"/>
    <property type="molecule type" value="Genomic_DNA"/>
</dbReference>
<keyword evidence="7" id="KW-0812">Transmembrane</keyword>
<dbReference type="Proteomes" id="UP001186944">
    <property type="component" value="Unassembled WGS sequence"/>
</dbReference>
<evidence type="ECO:0000256" key="4">
    <source>
        <dbReference type="ARBA" id="ARBA00023121"/>
    </source>
</evidence>
<comment type="subcellular location">
    <subcellularLocation>
        <location evidence="1">Membrane</location>
    </subcellularLocation>
</comment>
<dbReference type="Pfam" id="PF00168">
    <property type="entry name" value="C2"/>
    <property type="match status" value="2"/>
</dbReference>
<dbReference type="CDD" id="cd00030">
    <property type="entry name" value="C2"/>
    <property type="match status" value="2"/>
</dbReference>
<evidence type="ECO:0000256" key="3">
    <source>
        <dbReference type="ARBA" id="ARBA00023055"/>
    </source>
</evidence>
<organism evidence="10 11">
    <name type="scientific">Pinctada imbricata</name>
    <name type="common">Atlantic pearl-oyster</name>
    <name type="synonym">Pinctada martensii</name>
    <dbReference type="NCBI Taxonomy" id="66713"/>
    <lineage>
        <taxon>Eukaryota</taxon>
        <taxon>Metazoa</taxon>
        <taxon>Spiralia</taxon>
        <taxon>Lophotrochozoa</taxon>
        <taxon>Mollusca</taxon>
        <taxon>Bivalvia</taxon>
        <taxon>Autobranchia</taxon>
        <taxon>Pteriomorphia</taxon>
        <taxon>Pterioida</taxon>
        <taxon>Pterioidea</taxon>
        <taxon>Pteriidae</taxon>
        <taxon>Pinctada</taxon>
    </lineage>
</organism>
<dbReference type="CDD" id="cd21669">
    <property type="entry name" value="SMP_SF"/>
    <property type="match status" value="1"/>
</dbReference>
<keyword evidence="5 7" id="KW-0472">Membrane</keyword>
<dbReference type="PROSITE" id="PS50004">
    <property type="entry name" value="C2"/>
    <property type="match status" value="2"/>
</dbReference>
<proteinExistence type="predicted"/>
<evidence type="ECO:0000259" key="8">
    <source>
        <dbReference type="PROSITE" id="PS50004"/>
    </source>
</evidence>
<evidence type="ECO:0000256" key="2">
    <source>
        <dbReference type="ARBA" id="ARBA00022448"/>
    </source>
</evidence>
<dbReference type="PROSITE" id="PS51847">
    <property type="entry name" value="SMP"/>
    <property type="match status" value="1"/>
</dbReference>
<dbReference type="InterPro" id="IPR052455">
    <property type="entry name" value="Tricalbin_domain"/>
</dbReference>
<keyword evidence="3" id="KW-0445">Lipid transport</keyword>
<dbReference type="PANTHER" id="PTHR46980:SF2">
    <property type="entry name" value="TRICALBIN-1-RELATED"/>
    <property type="match status" value="1"/>
</dbReference>
<keyword evidence="4" id="KW-0446">Lipid-binding</keyword>
<feature type="region of interest" description="Disordered" evidence="6">
    <location>
        <begin position="1"/>
        <end position="23"/>
    </location>
</feature>
<dbReference type="PANTHER" id="PTHR46980">
    <property type="entry name" value="TRICALBIN-1-RELATED"/>
    <property type="match status" value="1"/>
</dbReference>
<feature type="domain" description="SMP-LTD" evidence="9">
    <location>
        <begin position="99"/>
        <end position="313"/>
    </location>
</feature>
<feature type="transmembrane region" description="Helical" evidence="7">
    <location>
        <begin position="57"/>
        <end position="76"/>
    </location>
</feature>
<dbReference type="GO" id="GO:0008289">
    <property type="term" value="F:lipid binding"/>
    <property type="evidence" value="ECO:0007669"/>
    <property type="project" value="UniProtKB-KW"/>
</dbReference>
<evidence type="ECO:0000313" key="11">
    <source>
        <dbReference type="Proteomes" id="UP001186944"/>
    </source>
</evidence>
<dbReference type="InterPro" id="IPR035892">
    <property type="entry name" value="C2_domain_sf"/>
</dbReference>
<dbReference type="InterPro" id="IPR000008">
    <property type="entry name" value="C2_dom"/>
</dbReference>
<gene>
    <name evidence="10" type="ORF">FSP39_003636</name>
</gene>
<evidence type="ECO:0000256" key="5">
    <source>
        <dbReference type="ARBA" id="ARBA00023136"/>
    </source>
</evidence>
<dbReference type="SMART" id="SM00239">
    <property type="entry name" value="C2"/>
    <property type="match status" value="2"/>
</dbReference>
<evidence type="ECO:0000256" key="7">
    <source>
        <dbReference type="SAM" id="Phobius"/>
    </source>
</evidence>